<protein>
    <submittedName>
        <fullName evidence="1">Uncharacterized protein</fullName>
    </submittedName>
</protein>
<evidence type="ECO:0000313" key="2">
    <source>
        <dbReference type="Proteomes" id="UP000012589"/>
    </source>
</evidence>
<dbReference type="HOGENOM" id="CLU_2507744_0_0_9"/>
<gene>
    <name evidence="1" type="ORF">C823_04684</name>
</gene>
<accession>N1ZYY1</accession>
<dbReference type="Proteomes" id="UP000012589">
    <property type="component" value="Unassembled WGS sequence"/>
</dbReference>
<dbReference type="EMBL" id="AQFT01000136">
    <property type="protein sequence ID" value="EMZ21111.1"/>
    <property type="molecule type" value="Genomic_DNA"/>
</dbReference>
<organism evidence="1 2">
    <name type="scientific">Eubacterium plexicaudatum ASF492</name>
    <dbReference type="NCBI Taxonomy" id="1235802"/>
    <lineage>
        <taxon>Bacteria</taxon>
        <taxon>Bacillati</taxon>
        <taxon>Bacillota</taxon>
        <taxon>Clostridia</taxon>
        <taxon>Eubacteriales</taxon>
        <taxon>Eubacteriaceae</taxon>
        <taxon>Eubacterium</taxon>
    </lineage>
</organism>
<dbReference type="PATRIC" id="fig|1235802.3.peg.4946"/>
<proteinExistence type="predicted"/>
<keyword evidence="2" id="KW-1185">Reference proteome</keyword>
<dbReference type="AlphaFoldDB" id="N1ZYY1"/>
<dbReference type="STRING" id="1235802.C823_04684"/>
<name>N1ZYY1_9FIRM</name>
<sequence>MTLLCMEELERFKSDLQEHNFLDIQYLDTWEYEDEYSHNEIELSRGQFIKEANEILKQNNYPFVMKEVCENAMICDKDTGEVIRV</sequence>
<evidence type="ECO:0000313" key="1">
    <source>
        <dbReference type="EMBL" id="EMZ21111.1"/>
    </source>
</evidence>
<reference evidence="1 2" key="1">
    <citation type="journal article" date="2014" name="Genome Announc.">
        <title>Draft genome sequences of the altered schaedler flora, a defined bacterial community from gnotobiotic mice.</title>
        <authorList>
            <person name="Wannemuehler M.J."/>
            <person name="Overstreet A.M."/>
            <person name="Ward D.V."/>
            <person name="Phillips G.J."/>
        </authorList>
    </citation>
    <scope>NUCLEOTIDE SEQUENCE [LARGE SCALE GENOMIC DNA]</scope>
    <source>
        <strain evidence="1 2">ASF492</strain>
    </source>
</reference>
<comment type="caution">
    <text evidence="1">The sequence shown here is derived from an EMBL/GenBank/DDBJ whole genome shotgun (WGS) entry which is preliminary data.</text>
</comment>